<organism evidence="13 14">
    <name type="scientific">Sphingobacterium detergens</name>
    <dbReference type="NCBI Taxonomy" id="1145106"/>
    <lineage>
        <taxon>Bacteria</taxon>
        <taxon>Pseudomonadati</taxon>
        <taxon>Bacteroidota</taxon>
        <taxon>Sphingobacteriia</taxon>
        <taxon>Sphingobacteriales</taxon>
        <taxon>Sphingobacteriaceae</taxon>
        <taxon>Sphingobacterium</taxon>
    </lineage>
</organism>
<evidence type="ECO:0000259" key="11">
    <source>
        <dbReference type="Pfam" id="PF00108"/>
    </source>
</evidence>
<evidence type="ECO:0000256" key="4">
    <source>
        <dbReference type="ARBA" id="ARBA00022679"/>
    </source>
</evidence>
<dbReference type="EC" id="2.3.1.9" evidence="3"/>
<feature type="active site" description="Acyl-thioester intermediate" evidence="9">
    <location>
        <position position="112"/>
    </location>
</feature>
<evidence type="ECO:0000256" key="5">
    <source>
        <dbReference type="ARBA" id="ARBA00022723"/>
    </source>
</evidence>
<dbReference type="EMBL" id="RAPY01000001">
    <property type="protein sequence ID" value="RKE56466.1"/>
    <property type="molecule type" value="Genomic_DNA"/>
</dbReference>
<keyword evidence="7" id="KW-0630">Potassium</keyword>
<dbReference type="InterPro" id="IPR016039">
    <property type="entry name" value="Thiolase-like"/>
</dbReference>
<proteinExistence type="inferred from homology"/>
<evidence type="ECO:0000259" key="12">
    <source>
        <dbReference type="Pfam" id="PF02803"/>
    </source>
</evidence>
<dbReference type="InterPro" id="IPR020616">
    <property type="entry name" value="Thiolase_N"/>
</dbReference>
<feature type="active site" description="Proton acceptor" evidence="9">
    <location>
        <position position="371"/>
    </location>
</feature>
<comment type="subunit">
    <text evidence="2">Homotetramer.</text>
</comment>
<feature type="domain" description="Thiolase N-terminal" evidence="11">
    <location>
        <begin position="28"/>
        <end position="284"/>
    </location>
</feature>
<dbReference type="NCBIfam" id="TIGR01930">
    <property type="entry name" value="AcCoA-C-Actrans"/>
    <property type="match status" value="1"/>
</dbReference>
<keyword evidence="4 10" id="KW-0808">Transferase</keyword>
<keyword evidence="8 10" id="KW-0012">Acyltransferase</keyword>
<dbReference type="InterPro" id="IPR020610">
    <property type="entry name" value="Thiolase_AS"/>
</dbReference>
<keyword evidence="14" id="KW-1185">Reference proteome</keyword>
<dbReference type="Pfam" id="PF00108">
    <property type="entry name" value="Thiolase_N"/>
    <property type="match status" value="1"/>
</dbReference>
<dbReference type="GO" id="GO:0006635">
    <property type="term" value="P:fatty acid beta-oxidation"/>
    <property type="evidence" value="ECO:0007669"/>
    <property type="project" value="TreeGrafter"/>
</dbReference>
<dbReference type="PROSITE" id="PS00737">
    <property type="entry name" value="THIOLASE_2"/>
    <property type="match status" value="1"/>
</dbReference>
<evidence type="ECO:0000256" key="1">
    <source>
        <dbReference type="ARBA" id="ARBA00010982"/>
    </source>
</evidence>
<comment type="similarity">
    <text evidence="1 10">Belongs to the thiolase-like superfamily. Thiolase family.</text>
</comment>
<dbReference type="GO" id="GO:0003985">
    <property type="term" value="F:acetyl-CoA C-acetyltransferase activity"/>
    <property type="evidence" value="ECO:0007669"/>
    <property type="project" value="UniProtKB-EC"/>
</dbReference>
<feature type="active site" description="Proton acceptor" evidence="9">
    <location>
        <position position="401"/>
    </location>
</feature>
<keyword evidence="5" id="KW-0479">Metal-binding</keyword>
<evidence type="ECO:0000313" key="13">
    <source>
        <dbReference type="EMBL" id="RKE56466.1"/>
    </source>
</evidence>
<keyword evidence="6" id="KW-0809">Transit peptide</keyword>
<dbReference type="PANTHER" id="PTHR18919">
    <property type="entry name" value="ACETYL-COA C-ACYLTRANSFERASE"/>
    <property type="match status" value="1"/>
</dbReference>
<protein>
    <recommendedName>
        <fullName evidence="3">acetyl-CoA C-acetyltransferase</fullName>
        <ecNumber evidence="3">2.3.1.9</ecNumber>
    </recommendedName>
</protein>
<dbReference type="InterPro" id="IPR002155">
    <property type="entry name" value="Thiolase"/>
</dbReference>
<evidence type="ECO:0000256" key="7">
    <source>
        <dbReference type="ARBA" id="ARBA00022958"/>
    </source>
</evidence>
<dbReference type="GO" id="GO:0046872">
    <property type="term" value="F:metal ion binding"/>
    <property type="evidence" value="ECO:0007669"/>
    <property type="project" value="UniProtKB-KW"/>
</dbReference>
<evidence type="ECO:0000256" key="6">
    <source>
        <dbReference type="ARBA" id="ARBA00022946"/>
    </source>
</evidence>
<dbReference type="PANTHER" id="PTHR18919:SF156">
    <property type="entry name" value="ACETYL-COA ACETYLTRANSFERASE, MITOCHONDRIAL"/>
    <property type="match status" value="1"/>
</dbReference>
<accession>A0A420BII6</accession>
<dbReference type="Proteomes" id="UP000286246">
    <property type="component" value="Unassembled WGS sequence"/>
</dbReference>
<evidence type="ECO:0000256" key="9">
    <source>
        <dbReference type="PIRSR" id="PIRSR000429-1"/>
    </source>
</evidence>
<dbReference type="Pfam" id="PF02803">
    <property type="entry name" value="Thiolase_C"/>
    <property type="match status" value="1"/>
</dbReference>
<evidence type="ECO:0000256" key="2">
    <source>
        <dbReference type="ARBA" id="ARBA00011881"/>
    </source>
</evidence>
<dbReference type="FunFam" id="3.40.47.10:FF:000007">
    <property type="entry name" value="acetyl-CoA acetyltransferase, mitochondrial"/>
    <property type="match status" value="1"/>
</dbReference>
<evidence type="ECO:0000313" key="14">
    <source>
        <dbReference type="Proteomes" id="UP000286246"/>
    </source>
</evidence>
<dbReference type="PIRSF" id="PIRSF000429">
    <property type="entry name" value="Ac-CoA_Ac_transf"/>
    <property type="match status" value="1"/>
</dbReference>
<evidence type="ECO:0000256" key="8">
    <source>
        <dbReference type="ARBA" id="ARBA00023315"/>
    </source>
</evidence>
<dbReference type="InterPro" id="IPR020613">
    <property type="entry name" value="Thiolase_CS"/>
</dbReference>
<dbReference type="SUPFAM" id="SSF53901">
    <property type="entry name" value="Thiolase-like"/>
    <property type="match status" value="2"/>
</dbReference>
<feature type="domain" description="Thiolase C-terminal" evidence="12">
    <location>
        <begin position="293"/>
        <end position="414"/>
    </location>
</feature>
<dbReference type="InterPro" id="IPR020617">
    <property type="entry name" value="Thiolase_C"/>
</dbReference>
<evidence type="ECO:0000256" key="10">
    <source>
        <dbReference type="RuleBase" id="RU003557"/>
    </source>
</evidence>
<sequence length="415" mass="43844">MNPQLNRVASLLNSRKNNYKQNNMSKSVFIVAAKRTPIGSFGGGLSSVAATALGAHAVRAVLDETGIAADQVDEILIGSVLQADLGQAPARQVARLAGLPDQVTATTVNKVCASGMKAIAFAAQSILLGDADVVIAGGMENMSKVPYYANTMRWGAKFGGQSFVDGLQRDGLSDAYSNEPMGSFAELCAEKYGIGRAEQDEYAINSYKRSLEAWQKNKFIKEVSPVAIQGRKGEQIISRDEEFSQVNFDKIPELKPAFKKDGTVTAANASTLSDGAAAVLLMSAEKVKELGLQPLAEIIAYADAEQAPEWFTTSPAIVTDKVLKKAGLTKDDIDYFEFNEAFSVVALANAKILDIPMRKVNIYGGAVSLGHPLGCSGARIIVTLTSILQQEGGTIGLAAICNGGGGASGMIIKKL</sequence>
<evidence type="ECO:0000256" key="3">
    <source>
        <dbReference type="ARBA" id="ARBA00012705"/>
    </source>
</evidence>
<dbReference type="PROSITE" id="PS00098">
    <property type="entry name" value="THIOLASE_1"/>
    <property type="match status" value="1"/>
</dbReference>
<comment type="caution">
    <text evidence="13">The sequence shown here is derived from an EMBL/GenBank/DDBJ whole genome shotgun (WGS) entry which is preliminary data.</text>
</comment>
<dbReference type="Gene3D" id="3.40.47.10">
    <property type="match status" value="1"/>
</dbReference>
<name>A0A420BII6_SPHD1</name>
<reference evidence="13 14" key="1">
    <citation type="submission" date="2018-09" db="EMBL/GenBank/DDBJ databases">
        <title>Genomic Encyclopedia of Type Strains, Phase III (KMG-III): the genomes of soil and plant-associated and newly described type strains.</title>
        <authorList>
            <person name="Whitman W."/>
        </authorList>
    </citation>
    <scope>NUCLEOTIDE SEQUENCE [LARGE SCALE GENOMIC DNA]</scope>
    <source>
        <strain evidence="13 14">CECT 7938</strain>
    </source>
</reference>
<dbReference type="PROSITE" id="PS00099">
    <property type="entry name" value="THIOLASE_3"/>
    <property type="match status" value="1"/>
</dbReference>
<dbReference type="CDD" id="cd00751">
    <property type="entry name" value="thiolase"/>
    <property type="match status" value="1"/>
</dbReference>
<gene>
    <name evidence="13" type="ORF">DFQ12_1330</name>
</gene>
<dbReference type="AlphaFoldDB" id="A0A420BII6"/>
<dbReference type="InterPro" id="IPR020615">
    <property type="entry name" value="Thiolase_acyl_enz_int_AS"/>
</dbReference>